<dbReference type="Gene3D" id="6.10.340.10">
    <property type="match status" value="1"/>
</dbReference>
<dbReference type="Pfam" id="PF02518">
    <property type="entry name" value="HATPase_c"/>
    <property type="match status" value="1"/>
</dbReference>
<dbReference type="EMBL" id="CP013611">
    <property type="protein sequence ID" value="ALU42081.1"/>
    <property type="molecule type" value="Genomic_DNA"/>
</dbReference>
<evidence type="ECO:0000259" key="10">
    <source>
        <dbReference type="PROSITE" id="PS50110"/>
    </source>
</evidence>
<dbReference type="PRINTS" id="PR00344">
    <property type="entry name" value="BCTRLSENSOR"/>
</dbReference>
<dbReference type="InterPro" id="IPR003661">
    <property type="entry name" value="HisK_dim/P_dom"/>
</dbReference>
<keyword evidence="8" id="KW-0812">Transmembrane</keyword>
<evidence type="ECO:0000256" key="4">
    <source>
        <dbReference type="ARBA" id="ARBA00022679"/>
    </source>
</evidence>
<dbReference type="SMART" id="SM00448">
    <property type="entry name" value="REC"/>
    <property type="match status" value="1"/>
</dbReference>
<accession>A0A0U2Z2U7</accession>
<dbReference type="Gene3D" id="3.40.50.2300">
    <property type="match status" value="1"/>
</dbReference>
<feature type="domain" description="Response regulatory" evidence="10">
    <location>
        <begin position="605"/>
        <end position="719"/>
    </location>
</feature>
<organism evidence="11 12">
    <name type="scientific">Pseudoalteromonas rubra</name>
    <dbReference type="NCBI Taxonomy" id="43658"/>
    <lineage>
        <taxon>Bacteria</taxon>
        <taxon>Pseudomonadati</taxon>
        <taxon>Pseudomonadota</taxon>
        <taxon>Gammaproteobacteria</taxon>
        <taxon>Alteromonadales</taxon>
        <taxon>Pseudoalteromonadaceae</taxon>
        <taxon>Pseudoalteromonas</taxon>
    </lineage>
</organism>
<dbReference type="CDD" id="cd00082">
    <property type="entry name" value="HisKA"/>
    <property type="match status" value="1"/>
</dbReference>
<comment type="catalytic activity">
    <reaction evidence="1">
        <text>ATP + protein L-histidine = ADP + protein N-phospho-L-histidine.</text>
        <dbReference type="EC" id="2.7.13.3"/>
    </reaction>
</comment>
<dbReference type="InterPro" id="IPR036097">
    <property type="entry name" value="HisK_dim/P_sf"/>
</dbReference>
<dbReference type="EC" id="2.7.13.3" evidence="2"/>
<name>A0A0U2Z2U7_9GAMM</name>
<reference evidence="11 12" key="1">
    <citation type="submission" date="2015-12" db="EMBL/GenBank/DDBJ databases">
        <title>Complete genome sequence of Pseudoalteromonas rubra SCSIO 6842, harboring a conjugative plasmid.</title>
        <authorList>
            <person name="Li B."/>
            <person name="Wang X."/>
        </authorList>
    </citation>
    <scope>NUCLEOTIDE SEQUENCE [LARGE SCALE GENOMIC DNA]</scope>
    <source>
        <strain evidence="11 12">SCSIO 6842</strain>
    </source>
</reference>
<feature type="domain" description="Histidine kinase" evidence="9">
    <location>
        <begin position="363"/>
        <end position="580"/>
    </location>
</feature>
<dbReference type="Proteomes" id="UP000069015">
    <property type="component" value="Chromosome 1"/>
</dbReference>
<evidence type="ECO:0000256" key="6">
    <source>
        <dbReference type="ARBA" id="ARBA00023012"/>
    </source>
</evidence>
<dbReference type="KEGG" id="prr:AT705_03495"/>
<dbReference type="Pfam" id="PF00512">
    <property type="entry name" value="HisKA"/>
    <property type="match status" value="1"/>
</dbReference>
<dbReference type="SUPFAM" id="SSF52172">
    <property type="entry name" value="CheY-like"/>
    <property type="match status" value="1"/>
</dbReference>
<dbReference type="InterPro" id="IPR003594">
    <property type="entry name" value="HATPase_dom"/>
</dbReference>
<keyword evidence="5" id="KW-0418">Kinase</keyword>
<feature type="transmembrane region" description="Helical" evidence="8">
    <location>
        <begin position="262"/>
        <end position="286"/>
    </location>
</feature>
<dbReference type="SUPFAM" id="SSF55874">
    <property type="entry name" value="ATPase domain of HSP90 chaperone/DNA topoisomerase II/histidine kinase"/>
    <property type="match status" value="1"/>
</dbReference>
<evidence type="ECO:0000313" key="11">
    <source>
        <dbReference type="EMBL" id="ALU42081.1"/>
    </source>
</evidence>
<dbReference type="AlphaFoldDB" id="A0A0U2Z2U7"/>
<keyword evidence="3 7" id="KW-0597">Phosphoprotein</keyword>
<dbReference type="PANTHER" id="PTHR43047:SF64">
    <property type="entry name" value="HISTIDINE KINASE CONTAINING CHEY-HOMOLOGOUS RECEIVER DOMAIN AND PAS DOMAIN-RELATED"/>
    <property type="match status" value="1"/>
</dbReference>
<evidence type="ECO:0000256" key="5">
    <source>
        <dbReference type="ARBA" id="ARBA00022777"/>
    </source>
</evidence>
<dbReference type="SMART" id="SM00387">
    <property type="entry name" value="HATPase_c"/>
    <property type="match status" value="1"/>
</dbReference>
<keyword evidence="4" id="KW-0808">Transferase</keyword>
<evidence type="ECO:0000256" key="3">
    <source>
        <dbReference type="ARBA" id="ARBA00022553"/>
    </source>
</evidence>
<dbReference type="SMART" id="SM00388">
    <property type="entry name" value="HisKA"/>
    <property type="match status" value="1"/>
</dbReference>
<dbReference type="InterPro" id="IPR004358">
    <property type="entry name" value="Sig_transdc_His_kin-like_C"/>
</dbReference>
<proteinExistence type="predicted"/>
<dbReference type="CDD" id="cd16922">
    <property type="entry name" value="HATPase_EvgS-ArcB-TorS-like"/>
    <property type="match status" value="1"/>
</dbReference>
<dbReference type="Gene3D" id="1.10.287.130">
    <property type="match status" value="1"/>
</dbReference>
<protein>
    <recommendedName>
        <fullName evidence="2">histidine kinase</fullName>
        <ecNumber evidence="2">2.7.13.3</ecNumber>
    </recommendedName>
</protein>
<dbReference type="SUPFAM" id="SSF47384">
    <property type="entry name" value="Homodimeric domain of signal transducing histidine kinase"/>
    <property type="match status" value="1"/>
</dbReference>
<evidence type="ECO:0000256" key="2">
    <source>
        <dbReference type="ARBA" id="ARBA00012438"/>
    </source>
</evidence>
<evidence type="ECO:0000313" key="12">
    <source>
        <dbReference type="Proteomes" id="UP000069015"/>
    </source>
</evidence>
<evidence type="ECO:0000256" key="7">
    <source>
        <dbReference type="PROSITE-ProRule" id="PRU00169"/>
    </source>
</evidence>
<keyword evidence="8" id="KW-0472">Membrane</keyword>
<dbReference type="InterPro" id="IPR005467">
    <property type="entry name" value="His_kinase_dom"/>
</dbReference>
<dbReference type="PROSITE" id="PS50110">
    <property type="entry name" value="RESPONSE_REGULATORY"/>
    <property type="match status" value="1"/>
</dbReference>
<feature type="modified residue" description="4-aspartylphosphate" evidence="7">
    <location>
        <position position="654"/>
    </location>
</feature>
<evidence type="ECO:0000256" key="1">
    <source>
        <dbReference type="ARBA" id="ARBA00000085"/>
    </source>
</evidence>
<dbReference type="FunFam" id="3.30.565.10:FF:000010">
    <property type="entry name" value="Sensor histidine kinase RcsC"/>
    <property type="match status" value="1"/>
</dbReference>
<gene>
    <name evidence="11" type="ORF">AT705_03495</name>
</gene>
<dbReference type="Gene3D" id="3.30.565.10">
    <property type="entry name" value="Histidine kinase-like ATPase, C-terminal domain"/>
    <property type="match status" value="1"/>
</dbReference>
<dbReference type="InterPro" id="IPR011006">
    <property type="entry name" value="CheY-like_superfamily"/>
</dbReference>
<dbReference type="InterPro" id="IPR036890">
    <property type="entry name" value="HATPase_C_sf"/>
</dbReference>
<dbReference type="PROSITE" id="PS50109">
    <property type="entry name" value="HIS_KIN"/>
    <property type="match status" value="1"/>
</dbReference>
<keyword evidence="6" id="KW-0902">Two-component regulatory system</keyword>
<dbReference type="InterPro" id="IPR001789">
    <property type="entry name" value="Sig_transdc_resp-reg_receiver"/>
</dbReference>
<evidence type="ECO:0000259" key="9">
    <source>
        <dbReference type="PROSITE" id="PS50109"/>
    </source>
</evidence>
<dbReference type="GO" id="GO:0000155">
    <property type="term" value="F:phosphorelay sensor kinase activity"/>
    <property type="evidence" value="ECO:0007669"/>
    <property type="project" value="InterPro"/>
</dbReference>
<keyword evidence="8" id="KW-1133">Transmembrane helix</keyword>
<dbReference type="PANTHER" id="PTHR43047">
    <property type="entry name" value="TWO-COMPONENT HISTIDINE PROTEIN KINASE"/>
    <property type="match status" value="1"/>
</dbReference>
<sequence length="740" mass="82606">MSKKKNLVSELQLKVGTMVLVLLIIALAHFAYSAWTQANKIASDTVAQRATSLSLDIKNRLAELTFQVAHYSDHRILAELPLNLLYTQYALKEIRELVSKSPLVKSVMISDGSPYIVEGYPLYTLHWATPSIIEHTASVINESARELMVRKLLISNTELGFNASPGGTLFIAVPLRQTLPSLIDPFRYTGVLFFELDVSQMAIELADYESLTTFSDEQMWFHEGHQLDAGLNATYPIYERNTEGLNLSLSLSHQHSAYTQEILYAIIRSAMLALGVLIILFWYLAYVSRKVTTPMKQLEKYCMSLTSGNYEQNNANLEYEELKTLQKTLNKLVGTVNTQVTQLKQEKVRAEQSELAKAQFLATMSHEIRTPMNAILGVFQLLRQEDLHAQERSLVEQGYTSSQTLLGLVNDILDFSKMEAGKLTLEVLAVDIPHLCQEIIQEYQHVARDKQVTLELDSQLKPDFSVRLADPLRLKQILRNLLSNAIKFTEQGLVILRVKGDSNGLTIEACDSGIGMTPTQLSNLFKHFHQADNSTTRKYGGSGLGLAIVKQLVELMQGDVTVTSVAGEGSQFTVTLPLKSVKPTAKFALADRQTQPEVPDLRGVKVLLAEDNLINQQIFSAMMKKTHATLVMAGNGKLAMECFNEARPDIFFVDIQMPVMDGIEVCQQVKSTDYHNPLIAITANVLPEDVNRYLSLGFDDFVAKPIDMQTLFDTITRVLDKQAPVQPNTAKSSISALDNK</sequence>
<evidence type="ECO:0000256" key="8">
    <source>
        <dbReference type="SAM" id="Phobius"/>
    </source>
</evidence>
<dbReference type="Pfam" id="PF00072">
    <property type="entry name" value="Response_reg"/>
    <property type="match status" value="1"/>
</dbReference>
<dbReference type="CDD" id="cd17546">
    <property type="entry name" value="REC_hyHK_CKI1_RcsC-like"/>
    <property type="match status" value="1"/>
</dbReference>
<dbReference type="RefSeq" id="WP_058795511.1">
    <property type="nucleotide sequence ID" value="NZ_CP013611.1"/>
</dbReference>